<dbReference type="Pfam" id="PF13620">
    <property type="entry name" value="CarboxypepD_reg"/>
    <property type="match status" value="1"/>
</dbReference>
<name>E1QM12_DESB2</name>
<dbReference type="Gene3D" id="3.20.20.80">
    <property type="entry name" value="Glycosidases"/>
    <property type="match status" value="1"/>
</dbReference>
<dbReference type="Gene3D" id="2.60.40.1120">
    <property type="entry name" value="Carboxypeptidase-like, regulatory domain"/>
    <property type="match status" value="1"/>
</dbReference>
<reference evidence="2 3" key="1">
    <citation type="journal article" date="2010" name="Stand. Genomic Sci.">
        <title>Complete genome sequence of Desulfarculus baarsii type strain (2st14).</title>
        <authorList>
            <person name="Sun H."/>
            <person name="Spring S."/>
            <person name="Lapidus A."/>
            <person name="Davenport K."/>
            <person name="Del Rio T.G."/>
            <person name="Tice H."/>
            <person name="Nolan M."/>
            <person name="Copeland A."/>
            <person name="Cheng J.F."/>
            <person name="Lucas S."/>
            <person name="Tapia R."/>
            <person name="Goodwin L."/>
            <person name="Pitluck S."/>
            <person name="Ivanova N."/>
            <person name="Pagani I."/>
            <person name="Mavromatis K."/>
            <person name="Ovchinnikova G."/>
            <person name="Pati A."/>
            <person name="Chen A."/>
            <person name="Palaniappan K."/>
            <person name="Hauser L."/>
            <person name="Chang Y.J."/>
            <person name="Jeffries C.D."/>
            <person name="Detter J.C."/>
            <person name="Han C."/>
            <person name="Rohde M."/>
            <person name="Brambilla E."/>
            <person name="Goker M."/>
            <person name="Woyke T."/>
            <person name="Bristow J."/>
            <person name="Eisen J.A."/>
            <person name="Markowitz V."/>
            <person name="Hugenholtz P."/>
            <person name="Kyrpides N.C."/>
            <person name="Klenk H.P."/>
            <person name="Land M."/>
        </authorList>
    </citation>
    <scope>NUCLEOTIDE SEQUENCE [LARGE SCALE GENOMIC DNA]</scope>
    <source>
        <strain evidence="3">ATCC 33931 / DSM 2075 / LMG 7858 / VKM B-1802 / 2st14</strain>
    </source>
</reference>
<dbReference type="HOGENOM" id="CLU_568293_0_0_7"/>
<dbReference type="OrthoDB" id="8666056at2"/>
<evidence type="ECO:0008006" key="4">
    <source>
        <dbReference type="Google" id="ProtNLM"/>
    </source>
</evidence>
<dbReference type="CAZy" id="GH99">
    <property type="family name" value="Glycoside Hydrolase Family 99"/>
</dbReference>
<keyword evidence="3" id="KW-1185">Reference proteome</keyword>
<evidence type="ECO:0000313" key="3">
    <source>
        <dbReference type="Proteomes" id="UP000009047"/>
    </source>
</evidence>
<dbReference type="AlphaFoldDB" id="E1QM12"/>
<proteinExistence type="predicted"/>
<dbReference type="EMBL" id="CP002085">
    <property type="protein sequence ID" value="ADK86597.1"/>
    <property type="molecule type" value="Genomic_DNA"/>
</dbReference>
<protein>
    <recommendedName>
        <fullName evidence="4">Glycoside hydrolase family 42 N-terminal domain-containing protein</fullName>
    </recommendedName>
</protein>
<keyword evidence="1" id="KW-0732">Signal</keyword>
<accession>E1QM12</accession>
<feature type="chain" id="PRO_5003150481" description="Glycoside hydrolase family 42 N-terminal domain-containing protein" evidence="1">
    <location>
        <begin position="19"/>
        <end position="480"/>
    </location>
</feature>
<dbReference type="PANTHER" id="PTHR41244">
    <property type="entry name" value="RHAMNAN SYNTHESIS F"/>
    <property type="match status" value="1"/>
</dbReference>
<feature type="signal peptide" evidence="1">
    <location>
        <begin position="1"/>
        <end position="18"/>
    </location>
</feature>
<dbReference type="STRING" id="644282.Deba_3244"/>
<gene>
    <name evidence="2" type="ordered locus">Deba_3244</name>
</gene>
<evidence type="ECO:0000256" key="1">
    <source>
        <dbReference type="SAM" id="SignalP"/>
    </source>
</evidence>
<dbReference type="CDD" id="cd11578">
    <property type="entry name" value="GH99_GH71_like_1"/>
    <property type="match status" value="1"/>
</dbReference>
<dbReference type="KEGG" id="dbr:Deba_3244"/>
<dbReference type="RefSeq" id="WP_013260033.1">
    <property type="nucleotide sequence ID" value="NC_014365.1"/>
</dbReference>
<dbReference type="SUPFAM" id="SSF49464">
    <property type="entry name" value="Carboxypeptidase regulatory domain-like"/>
    <property type="match status" value="1"/>
</dbReference>
<dbReference type="PROSITE" id="PS51257">
    <property type="entry name" value="PROKAR_LIPOPROTEIN"/>
    <property type="match status" value="1"/>
</dbReference>
<dbReference type="Pfam" id="PF14307">
    <property type="entry name" value="Glyco_tran_WbsX"/>
    <property type="match status" value="1"/>
</dbReference>
<dbReference type="InterPro" id="IPR008969">
    <property type="entry name" value="CarboxyPept-like_regulatory"/>
</dbReference>
<organism evidence="2 3">
    <name type="scientific">Desulfarculus baarsii (strain ATCC 33931 / DSM 2075 / LMG 7858 / VKM B-1802 / 2st14)</name>
    <dbReference type="NCBI Taxonomy" id="644282"/>
    <lineage>
        <taxon>Bacteria</taxon>
        <taxon>Pseudomonadati</taxon>
        <taxon>Thermodesulfobacteriota</taxon>
        <taxon>Desulfarculia</taxon>
        <taxon>Desulfarculales</taxon>
        <taxon>Desulfarculaceae</taxon>
        <taxon>Desulfarculus</taxon>
    </lineage>
</organism>
<evidence type="ECO:0000313" key="2">
    <source>
        <dbReference type="EMBL" id="ADK86597.1"/>
    </source>
</evidence>
<dbReference type="Proteomes" id="UP000009047">
    <property type="component" value="Chromosome"/>
</dbReference>
<dbReference type="eggNOG" id="COG1572">
    <property type="taxonomic scope" value="Bacteria"/>
</dbReference>
<dbReference type="InterPro" id="IPR032719">
    <property type="entry name" value="WbsX"/>
</dbReference>
<sequence>MKKLFVALSCLIILAAAAACQNADPRAKDGPVLQNERLLVGATYYTWYPSNFRQGYLRAFLDPPQEPLLGQYRSDDVKAVEEQIAWCSRHGVDFLAVSWWPKRPQQNVVVDQAFVQAANLQDIKFCIFYETWSVGWRKEYSATVFDKQASDFFIADVLAIADKYFDNPAYLRVNGRPVLFLYLTRTFAGDYARALATLRQKLLARGHDVYLVADEIYWSVMSADQDRQPQPYLAPEPQPERIALFDAVTTYNPYLSVRHDHGGYGAKSTFVADVAGLFRRYYDLCGPKVNFVPNILPGYNDRGCRRSLQQFIIPRQWDQGAAEGSFLAENFDRLAMPFLDPRLNMLLITSFNEWNEDTALEPTKPAPATSRDLSPSGREYTDGFSYAGYGFALLETLRDKACAAHGRVLDNQGRPVWRATVAAAQGGKTVASDQTDRQGYYTLSRLNMPPGVYEVSCGQAAPSRVTVDGQRAAKLDLRLP</sequence>
<dbReference type="PANTHER" id="PTHR41244:SF1">
    <property type="entry name" value="GLYCOSYLTRANSFERASE"/>
    <property type="match status" value="1"/>
</dbReference>